<accession>A0A2J7Q3E7</accession>
<evidence type="ECO:0000313" key="2">
    <source>
        <dbReference type="Proteomes" id="UP000235965"/>
    </source>
</evidence>
<dbReference type="AlphaFoldDB" id="A0A2J7Q3E7"/>
<evidence type="ECO:0000313" key="1">
    <source>
        <dbReference type="EMBL" id="PNF23105.1"/>
    </source>
</evidence>
<sequence>MKADVIGGACGMHGRDDKCIKNSSLLLRRLRQRWEDNVLFRICRPLPGYGFMERINMNEC</sequence>
<organism evidence="1 2">
    <name type="scientific">Cryptotermes secundus</name>
    <dbReference type="NCBI Taxonomy" id="105785"/>
    <lineage>
        <taxon>Eukaryota</taxon>
        <taxon>Metazoa</taxon>
        <taxon>Ecdysozoa</taxon>
        <taxon>Arthropoda</taxon>
        <taxon>Hexapoda</taxon>
        <taxon>Insecta</taxon>
        <taxon>Pterygota</taxon>
        <taxon>Neoptera</taxon>
        <taxon>Polyneoptera</taxon>
        <taxon>Dictyoptera</taxon>
        <taxon>Blattodea</taxon>
        <taxon>Blattoidea</taxon>
        <taxon>Termitoidae</taxon>
        <taxon>Kalotermitidae</taxon>
        <taxon>Cryptotermitinae</taxon>
        <taxon>Cryptotermes</taxon>
    </lineage>
</organism>
<dbReference type="InParanoid" id="A0A2J7Q3E7"/>
<protein>
    <submittedName>
        <fullName evidence="1">Uncharacterized protein</fullName>
    </submittedName>
</protein>
<name>A0A2J7Q3E7_9NEOP</name>
<keyword evidence="2" id="KW-1185">Reference proteome</keyword>
<dbReference type="EMBL" id="NEVH01019068">
    <property type="protein sequence ID" value="PNF23105.1"/>
    <property type="molecule type" value="Genomic_DNA"/>
</dbReference>
<gene>
    <name evidence="1" type="ORF">B7P43_G09141</name>
</gene>
<dbReference type="Proteomes" id="UP000235965">
    <property type="component" value="Unassembled WGS sequence"/>
</dbReference>
<comment type="caution">
    <text evidence="1">The sequence shown here is derived from an EMBL/GenBank/DDBJ whole genome shotgun (WGS) entry which is preliminary data.</text>
</comment>
<reference evidence="1 2" key="1">
    <citation type="submission" date="2017-12" db="EMBL/GenBank/DDBJ databases">
        <title>Hemimetabolous genomes reveal molecular basis of termite eusociality.</title>
        <authorList>
            <person name="Harrison M.C."/>
            <person name="Jongepier E."/>
            <person name="Robertson H.M."/>
            <person name="Arning N."/>
            <person name="Bitard-Feildel T."/>
            <person name="Chao H."/>
            <person name="Childers C.P."/>
            <person name="Dinh H."/>
            <person name="Doddapaneni H."/>
            <person name="Dugan S."/>
            <person name="Gowin J."/>
            <person name="Greiner C."/>
            <person name="Han Y."/>
            <person name="Hu H."/>
            <person name="Hughes D.S.T."/>
            <person name="Huylmans A.-K."/>
            <person name="Kemena C."/>
            <person name="Kremer L.P.M."/>
            <person name="Lee S.L."/>
            <person name="Lopez-Ezquerra A."/>
            <person name="Mallet L."/>
            <person name="Monroy-Kuhn J.M."/>
            <person name="Moser A."/>
            <person name="Murali S.C."/>
            <person name="Muzny D.M."/>
            <person name="Otani S."/>
            <person name="Piulachs M.-D."/>
            <person name="Poelchau M."/>
            <person name="Qu J."/>
            <person name="Schaub F."/>
            <person name="Wada-Katsumata A."/>
            <person name="Worley K.C."/>
            <person name="Xie Q."/>
            <person name="Ylla G."/>
            <person name="Poulsen M."/>
            <person name="Gibbs R.A."/>
            <person name="Schal C."/>
            <person name="Richards S."/>
            <person name="Belles X."/>
            <person name="Korb J."/>
            <person name="Bornberg-Bauer E."/>
        </authorList>
    </citation>
    <scope>NUCLEOTIDE SEQUENCE [LARGE SCALE GENOMIC DNA]</scope>
    <source>
        <tissue evidence="1">Whole body</tissue>
    </source>
</reference>
<proteinExistence type="predicted"/>